<evidence type="ECO:0000256" key="1">
    <source>
        <dbReference type="SAM" id="MobiDB-lite"/>
    </source>
</evidence>
<protein>
    <submittedName>
        <fullName evidence="2">28652_t:CDS:1</fullName>
    </submittedName>
</protein>
<evidence type="ECO:0000313" key="2">
    <source>
        <dbReference type="EMBL" id="CAG8777420.1"/>
    </source>
</evidence>
<feature type="region of interest" description="Disordered" evidence="1">
    <location>
        <begin position="56"/>
        <end position="76"/>
    </location>
</feature>
<dbReference type="Gene3D" id="1.10.30.10">
    <property type="entry name" value="High mobility group box domain"/>
    <property type="match status" value="1"/>
</dbReference>
<organism evidence="2 3">
    <name type="scientific">Gigaspora margarita</name>
    <dbReference type="NCBI Taxonomy" id="4874"/>
    <lineage>
        <taxon>Eukaryota</taxon>
        <taxon>Fungi</taxon>
        <taxon>Fungi incertae sedis</taxon>
        <taxon>Mucoromycota</taxon>
        <taxon>Glomeromycotina</taxon>
        <taxon>Glomeromycetes</taxon>
        <taxon>Diversisporales</taxon>
        <taxon>Gigasporaceae</taxon>
        <taxon>Gigaspora</taxon>
    </lineage>
</organism>
<evidence type="ECO:0000313" key="3">
    <source>
        <dbReference type="Proteomes" id="UP000789901"/>
    </source>
</evidence>
<keyword evidence="3" id="KW-1185">Reference proteome</keyword>
<dbReference type="InterPro" id="IPR036910">
    <property type="entry name" value="HMG_box_dom_sf"/>
</dbReference>
<gene>
    <name evidence="2" type="ORF">GMARGA_LOCUS19254</name>
</gene>
<dbReference type="SUPFAM" id="SSF47095">
    <property type="entry name" value="HMG-box"/>
    <property type="match status" value="1"/>
</dbReference>
<accession>A0ABN7VIQ9</accession>
<proteinExistence type="predicted"/>
<comment type="caution">
    <text evidence="2">The sequence shown here is derived from an EMBL/GenBank/DDBJ whole genome shotgun (WGS) entry which is preliminary data.</text>
</comment>
<name>A0ABN7VIQ9_GIGMA</name>
<sequence length="208" mass="24217">MNDLKKIQESQLSLEISSGMRIPKSCCENSLNNGLFRSVPYKLTLGVEELISPPQNSRKAKKYLKNPQSSPPPRPQNKFVLFRRDFSAKQKRIGKILSFKNMSQEASNAWDKLSNEEVLYFEALENNVSELSFSEPPNSGLLNSNDWYLFDQSTGILPLDFPTFHQENFNEYEYYDQSTGILPLDFPTFHQENFNEYEYYDQSPSFMF</sequence>
<dbReference type="EMBL" id="CAJVQB010015922">
    <property type="protein sequence ID" value="CAG8777420.1"/>
    <property type="molecule type" value="Genomic_DNA"/>
</dbReference>
<reference evidence="2 3" key="1">
    <citation type="submission" date="2021-06" db="EMBL/GenBank/DDBJ databases">
        <authorList>
            <person name="Kallberg Y."/>
            <person name="Tangrot J."/>
            <person name="Rosling A."/>
        </authorList>
    </citation>
    <scope>NUCLEOTIDE SEQUENCE [LARGE SCALE GENOMIC DNA]</scope>
    <source>
        <strain evidence="2 3">120-4 pot B 10/14</strain>
    </source>
</reference>
<dbReference type="Proteomes" id="UP000789901">
    <property type="component" value="Unassembled WGS sequence"/>
</dbReference>